<evidence type="ECO:0000313" key="2">
    <source>
        <dbReference type="EMBL" id="KAK3778192.1"/>
    </source>
</evidence>
<reference evidence="2" key="1">
    <citation type="journal article" date="2023" name="G3 (Bethesda)">
        <title>A reference genome for the long-term kleptoplast-retaining sea slug Elysia crispata morphotype clarki.</title>
        <authorList>
            <person name="Eastman K.E."/>
            <person name="Pendleton A.L."/>
            <person name="Shaikh M.A."/>
            <person name="Suttiyut T."/>
            <person name="Ogas R."/>
            <person name="Tomko P."/>
            <person name="Gavelis G."/>
            <person name="Widhalm J.R."/>
            <person name="Wisecaver J.H."/>
        </authorList>
    </citation>
    <scope>NUCLEOTIDE SEQUENCE</scope>
    <source>
        <strain evidence="2">ECLA1</strain>
    </source>
</reference>
<accession>A0AAE0ZZM8</accession>
<comment type="caution">
    <text evidence="2">The sequence shown here is derived from an EMBL/GenBank/DDBJ whole genome shotgun (WGS) entry which is preliminary data.</text>
</comment>
<protein>
    <submittedName>
        <fullName evidence="2">Uncharacterized protein</fullName>
    </submittedName>
</protein>
<dbReference type="AlphaFoldDB" id="A0AAE0ZZM8"/>
<proteinExistence type="predicted"/>
<gene>
    <name evidence="2" type="ORF">RRG08_052150</name>
</gene>
<name>A0AAE0ZZM8_9GAST</name>
<evidence type="ECO:0000313" key="3">
    <source>
        <dbReference type="Proteomes" id="UP001283361"/>
    </source>
</evidence>
<dbReference type="Proteomes" id="UP001283361">
    <property type="component" value="Unassembled WGS sequence"/>
</dbReference>
<evidence type="ECO:0000256" key="1">
    <source>
        <dbReference type="SAM" id="MobiDB-lite"/>
    </source>
</evidence>
<sequence>MGGLSSKRQGGDFYPIFDTYNKSFPPCTVNCSIVRETRTMQGRRTGQVTLPRGPGVARPRQTVAWSGVESRETMGEGSIRATSDTTVVVADYRSHCFDD</sequence>
<feature type="region of interest" description="Disordered" evidence="1">
    <location>
        <begin position="40"/>
        <end position="60"/>
    </location>
</feature>
<keyword evidence="3" id="KW-1185">Reference proteome</keyword>
<dbReference type="EMBL" id="JAWDGP010002992">
    <property type="protein sequence ID" value="KAK3778192.1"/>
    <property type="molecule type" value="Genomic_DNA"/>
</dbReference>
<organism evidence="2 3">
    <name type="scientific">Elysia crispata</name>
    <name type="common">lettuce slug</name>
    <dbReference type="NCBI Taxonomy" id="231223"/>
    <lineage>
        <taxon>Eukaryota</taxon>
        <taxon>Metazoa</taxon>
        <taxon>Spiralia</taxon>
        <taxon>Lophotrochozoa</taxon>
        <taxon>Mollusca</taxon>
        <taxon>Gastropoda</taxon>
        <taxon>Heterobranchia</taxon>
        <taxon>Euthyneura</taxon>
        <taxon>Panpulmonata</taxon>
        <taxon>Sacoglossa</taxon>
        <taxon>Placobranchoidea</taxon>
        <taxon>Plakobranchidae</taxon>
        <taxon>Elysia</taxon>
    </lineage>
</organism>